<proteinExistence type="predicted"/>
<gene>
    <name evidence="1" type="ORF">M595_4678</name>
</gene>
<organism evidence="1 2">
    <name type="scientific">Lyngbya aestuarii BL J</name>
    <dbReference type="NCBI Taxonomy" id="1348334"/>
    <lineage>
        <taxon>Bacteria</taxon>
        <taxon>Bacillati</taxon>
        <taxon>Cyanobacteriota</taxon>
        <taxon>Cyanophyceae</taxon>
        <taxon>Oscillatoriophycideae</taxon>
        <taxon>Oscillatoriales</taxon>
        <taxon>Microcoleaceae</taxon>
        <taxon>Lyngbya</taxon>
    </lineage>
</organism>
<keyword evidence="2" id="KW-1185">Reference proteome</keyword>
<reference evidence="1 2" key="1">
    <citation type="journal article" date="2013" name="Front. Microbiol.">
        <title>Comparative genomic analyses of the cyanobacterium, Lyngbya aestuarii BL J, a powerful hydrogen producer.</title>
        <authorList>
            <person name="Kothari A."/>
            <person name="Vaughn M."/>
            <person name="Garcia-Pichel F."/>
        </authorList>
    </citation>
    <scope>NUCLEOTIDE SEQUENCE [LARGE SCALE GENOMIC DNA]</scope>
    <source>
        <strain evidence="1 2">BL J</strain>
    </source>
</reference>
<comment type="caution">
    <text evidence="1">The sequence shown here is derived from an EMBL/GenBank/DDBJ whole genome shotgun (WGS) entry which is preliminary data.</text>
</comment>
<evidence type="ECO:0000313" key="1">
    <source>
        <dbReference type="EMBL" id="ERT05384.1"/>
    </source>
</evidence>
<sequence length="51" mass="5810">MKIAFINQPSTLAVPIKGCDSLGIWTYRVALRLSSSNIIFFKTTNFFTRLK</sequence>
<dbReference type="EMBL" id="AUZM01000059">
    <property type="protein sequence ID" value="ERT05384.1"/>
    <property type="molecule type" value="Genomic_DNA"/>
</dbReference>
<accession>U7QC23</accession>
<evidence type="ECO:0000313" key="2">
    <source>
        <dbReference type="Proteomes" id="UP000017127"/>
    </source>
</evidence>
<dbReference type="Proteomes" id="UP000017127">
    <property type="component" value="Unassembled WGS sequence"/>
</dbReference>
<protein>
    <submittedName>
        <fullName evidence="1">Uncharacterized protein</fullName>
    </submittedName>
</protein>
<dbReference type="AlphaFoldDB" id="U7QC23"/>
<name>U7QC23_9CYAN</name>